<evidence type="ECO:0000256" key="4">
    <source>
        <dbReference type="ARBA" id="ARBA00023163"/>
    </source>
</evidence>
<feature type="region of interest" description="Disordered" evidence="6">
    <location>
        <begin position="1"/>
        <end position="28"/>
    </location>
</feature>
<evidence type="ECO:0000256" key="1">
    <source>
        <dbReference type="ARBA" id="ARBA00004123"/>
    </source>
</evidence>
<dbReference type="GO" id="GO:0005634">
    <property type="term" value="C:nucleus"/>
    <property type="evidence" value="ECO:0007669"/>
    <property type="project" value="UniProtKB-SubCell"/>
</dbReference>
<keyword evidence="4" id="KW-0804">Transcription</keyword>
<dbReference type="InterPro" id="IPR012295">
    <property type="entry name" value="TBP_dom_sf"/>
</dbReference>
<dbReference type="PRINTS" id="PR00686">
    <property type="entry name" value="TIFACTORIID"/>
</dbReference>
<dbReference type="HAMAP" id="MF_00408">
    <property type="entry name" value="TATA_bind_prot_arch"/>
    <property type="match status" value="1"/>
</dbReference>
<comment type="subcellular location">
    <subcellularLocation>
        <location evidence="1">Nucleus</location>
    </subcellularLocation>
</comment>
<dbReference type="GO" id="GO:0006352">
    <property type="term" value="P:DNA-templated transcription initiation"/>
    <property type="evidence" value="ECO:0007669"/>
    <property type="project" value="InterPro"/>
</dbReference>
<dbReference type="InterPro" id="IPR033710">
    <property type="entry name" value="TBP_eukaryotic"/>
</dbReference>
<protein>
    <submittedName>
        <fullName evidence="7">TATA-box-binding protein</fullName>
    </submittedName>
</protein>
<comment type="caution">
    <text evidence="7">The sequence shown here is derived from an EMBL/GenBank/DDBJ whole genome shotgun (WGS) entry which is preliminary data.</text>
</comment>
<dbReference type="SUPFAM" id="SSF55945">
    <property type="entry name" value="TATA-box binding protein-like"/>
    <property type="match status" value="2"/>
</dbReference>
<reference evidence="8" key="1">
    <citation type="journal article" date="2023" name="Mol. Phylogenet. Evol.">
        <title>Genome-scale phylogeny and comparative genomics of the fungal order Sordariales.</title>
        <authorList>
            <person name="Hensen N."/>
            <person name="Bonometti L."/>
            <person name="Westerberg I."/>
            <person name="Brannstrom I.O."/>
            <person name="Guillou S."/>
            <person name="Cros-Aarteil S."/>
            <person name="Calhoun S."/>
            <person name="Haridas S."/>
            <person name="Kuo A."/>
            <person name="Mondo S."/>
            <person name="Pangilinan J."/>
            <person name="Riley R."/>
            <person name="LaButti K."/>
            <person name="Andreopoulos B."/>
            <person name="Lipzen A."/>
            <person name="Chen C."/>
            <person name="Yan M."/>
            <person name="Daum C."/>
            <person name="Ng V."/>
            <person name="Clum A."/>
            <person name="Steindorff A."/>
            <person name="Ohm R.A."/>
            <person name="Martin F."/>
            <person name="Silar P."/>
            <person name="Natvig D.O."/>
            <person name="Lalanne C."/>
            <person name="Gautier V."/>
            <person name="Ament-Velasquez S.L."/>
            <person name="Kruys A."/>
            <person name="Hutchinson M.I."/>
            <person name="Powell A.J."/>
            <person name="Barry K."/>
            <person name="Miller A.N."/>
            <person name="Grigoriev I.V."/>
            <person name="Debuchy R."/>
            <person name="Gladieux P."/>
            <person name="Hiltunen Thoren M."/>
            <person name="Johannesson H."/>
        </authorList>
    </citation>
    <scope>NUCLEOTIDE SEQUENCE [LARGE SCALE GENOMIC DNA]</scope>
    <source>
        <strain evidence="8">CBS 284.82</strain>
    </source>
</reference>
<dbReference type="EMBL" id="MU854321">
    <property type="protein sequence ID" value="KAK4044179.1"/>
    <property type="molecule type" value="Genomic_DNA"/>
</dbReference>
<evidence type="ECO:0000256" key="5">
    <source>
        <dbReference type="ARBA" id="ARBA00023242"/>
    </source>
</evidence>
<evidence type="ECO:0000313" key="8">
    <source>
        <dbReference type="Proteomes" id="UP001303115"/>
    </source>
</evidence>
<proteinExistence type="inferred from homology"/>
<evidence type="ECO:0000313" key="7">
    <source>
        <dbReference type="EMBL" id="KAK4044179.1"/>
    </source>
</evidence>
<dbReference type="Gene3D" id="3.30.310.10">
    <property type="entry name" value="TATA-Binding Protein"/>
    <property type="match status" value="2"/>
</dbReference>
<comment type="similarity">
    <text evidence="2">Belongs to the TBP family.</text>
</comment>
<dbReference type="PANTHER" id="PTHR10126">
    <property type="entry name" value="TATA-BOX BINDING PROTEIN"/>
    <property type="match status" value="1"/>
</dbReference>
<evidence type="ECO:0000256" key="3">
    <source>
        <dbReference type="ARBA" id="ARBA00023125"/>
    </source>
</evidence>
<keyword evidence="3" id="KW-0238">DNA-binding</keyword>
<keyword evidence="8" id="KW-1185">Reference proteome</keyword>
<name>A0AAN6SV21_9PEZI</name>
<evidence type="ECO:0000256" key="6">
    <source>
        <dbReference type="SAM" id="MobiDB-lite"/>
    </source>
</evidence>
<dbReference type="Proteomes" id="UP001303115">
    <property type="component" value="Unassembled WGS sequence"/>
</dbReference>
<dbReference type="FunFam" id="3.30.310.10:FF:000001">
    <property type="entry name" value="TATA-box-binding protein 2"/>
    <property type="match status" value="1"/>
</dbReference>
<organism evidence="7 8">
    <name type="scientific">Parachaetomium inaequale</name>
    <dbReference type="NCBI Taxonomy" id="2588326"/>
    <lineage>
        <taxon>Eukaryota</taxon>
        <taxon>Fungi</taxon>
        <taxon>Dikarya</taxon>
        <taxon>Ascomycota</taxon>
        <taxon>Pezizomycotina</taxon>
        <taxon>Sordariomycetes</taxon>
        <taxon>Sordariomycetidae</taxon>
        <taxon>Sordariales</taxon>
        <taxon>Chaetomiaceae</taxon>
        <taxon>Parachaetomium</taxon>
    </lineage>
</organism>
<keyword evidence="5" id="KW-0539">Nucleus</keyword>
<dbReference type="CDD" id="cd04516">
    <property type="entry name" value="TBP_eukaryotes"/>
    <property type="match status" value="1"/>
</dbReference>
<feature type="compositionally biased region" description="Low complexity" evidence="6">
    <location>
        <begin position="1"/>
        <end position="10"/>
    </location>
</feature>
<evidence type="ECO:0000256" key="2">
    <source>
        <dbReference type="ARBA" id="ARBA00005560"/>
    </source>
</evidence>
<dbReference type="Pfam" id="PF00352">
    <property type="entry name" value="TBP"/>
    <property type="match status" value="2"/>
</dbReference>
<sequence length="229" mass="25882">MQTRSHTSPSHQHEPTPPQQPQQRSWRDRVKPDWPLPQIQNVVATVNLDCRLDLQTIAQHARNVEYNRKKFHALVMRIRSPRTTTLVFASGRLVVTGAKSEDLARLAARRHARAIQKCGFRTKFLDFKVQNFVGSATCDFLIRLEGIAHGYPQFAMHEPELFPGLVYTMVRPALKCLVFTTGKVVLTGAKSVEDVFEAFANLYPLLLEAKVMGSTAPGPKAKGLRKRKR</sequence>
<dbReference type="AlphaFoldDB" id="A0AAN6SV21"/>
<accession>A0AAN6SV21</accession>
<dbReference type="InterPro" id="IPR000814">
    <property type="entry name" value="TBP"/>
</dbReference>
<gene>
    <name evidence="7" type="ORF">C8A01DRAFT_12473</name>
</gene>
<dbReference type="GO" id="GO:0003677">
    <property type="term" value="F:DNA binding"/>
    <property type="evidence" value="ECO:0007669"/>
    <property type="project" value="UniProtKB-KW"/>
</dbReference>